<protein>
    <submittedName>
        <fullName evidence="2">Uncharacterized protein</fullName>
    </submittedName>
</protein>
<organism evidence="2 3">
    <name type="scientific">Paenibacillus piri</name>
    <dbReference type="NCBI Taxonomy" id="2547395"/>
    <lineage>
        <taxon>Bacteria</taxon>
        <taxon>Bacillati</taxon>
        <taxon>Bacillota</taxon>
        <taxon>Bacilli</taxon>
        <taxon>Bacillales</taxon>
        <taxon>Paenibacillaceae</taxon>
        <taxon>Paenibacillus</taxon>
    </lineage>
</organism>
<feature type="coiled-coil region" evidence="1">
    <location>
        <begin position="17"/>
        <end position="58"/>
    </location>
</feature>
<dbReference type="Pfam" id="PF10737">
    <property type="entry name" value="GerPC"/>
    <property type="match status" value="1"/>
</dbReference>
<keyword evidence="1" id="KW-0175">Coiled coil</keyword>
<accession>A0A4R5KQX7</accession>
<reference evidence="2 3" key="1">
    <citation type="submission" date="2019-03" db="EMBL/GenBank/DDBJ databases">
        <title>This is whole genome sequence of Paenibacillus sp MS74 strain.</title>
        <authorList>
            <person name="Trinh H.N."/>
        </authorList>
    </citation>
    <scope>NUCLEOTIDE SEQUENCE [LARGE SCALE GENOMIC DNA]</scope>
    <source>
        <strain evidence="2 3">MS74</strain>
    </source>
</reference>
<proteinExistence type="predicted"/>
<dbReference type="AlphaFoldDB" id="A0A4R5KQX7"/>
<name>A0A4R5KQX7_9BACL</name>
<sequence>MGRCGKMNYWQQWAFYIQQMQRQIEVQAGQIADLQKSVESLQADMNALKEQKRVHIDKIEYKFDQLKVEKLDGTMNIGLTPSALEELAVNGNTITDAGEGNVGEGCGQTGGTTPYQPLDELQASIRKEMKQYVETHVPKQLEHLQAQYGKELDAWHQKMIVEDLLKQTEARTQYYLQQMAPAASADNMSSIKDSVLFRTRNDIRKAVGNYFNKLTQQNEGEEI</sequence>
<evidence type="ECO:0000256" key="1">
    <source>
        <dbReference type="SAM" id="Coils"/>
    </source>
</evidence>
<dbReference type="InterPro" id="IPR019673">
    <property type="entry name" value="Spore_germination_GerPC"/>
</dbReference>
<evidence type="ECO:0000313" key="3">
    <source>
        <dbReference type="Proteomes" id="UP000295636"/>
    </source>
</evidence>
<dbReference type="OrthoDB" id="2991331at2"/>
<dbReference type="Proteomes" id="UP000295636">
    <property type="component" value="Unassembled WGS sequence"/>
</dbReference>
<evidence type="ECO:0000313" key="2">
    <source>
        <dbReference type="EMBL" id="TDF98141.1"/>
    </source>
</evidence>
<keyword evidence="3" id="KW-1185">Reference proteome</keyword>
<comment type="caution">
    <text evidence="2">The sequence shown here is derived from an EMBL/GenBank/DDBJ whole genome shotgun (WGS) entry which is preliminary data.</text>
</comment>
<gene>
    <name evidence="2" type="ORF">E1757_11615</name>
</gene>
<dbReference type="EMBL" id="SMRT01000004">
    <property type="protein sequence ID" value="TDF98141.1"/>
    <property type="molecule type" value="Genomic_DNA"/>
</dbReference>